<organism evidence="3 4">
    <name type="scientific">Ruixingdingia sedimenti</name>
    <dbReference type="NCBI Taxonomy" id="3073604"/>
    <lineage>
        <taxon>Bacteria</taxon>
        <taxon>Pseudomonadati</taxon>
        <taxon>Pseudomonadota</taxon>
        <taxon>Alphaproteobacteria</taxon>
        <taxon>Rhodobacterales</taxon>
        <taxon>Paracoccaceae</taxon>
        <taxon>Ruixingdingia</taxon>
    </lineage>
</organism>
<feature type="signal peptide" evidence="1">
    <location>
        <begin position="1"/>
        <end position="23"/>
    </location>
</feature>
<feature type="chain" id="PRO_5045528164" evidence="1">
    <location>
        <begin position="24"/>
        <end position="294"/>
    </location>
</feature>
<sequence length="294" mass="31086">MRRRTFLALAGAAAVLPAAEASAAGPARIAGVTRWRDGAEGFGGISGLWLGPGGAALALGDRGVLFTAEVTRDATGRIAALRTTGAHPLRGPSGAVLPELQRDAEGLAVAPDGRIFVSFEGRGGGRILSYAHPGAPARRVPGPPEFAGLSGNAGLESLAIDPHGRLHALPEKDGPEGFRLWAQTDTDTGWTVRTRIPPSGGFRAVATDFGPDGRFYLLERRFSLPLRFASRLRRFTLPDPEGEVLWQSPPGRFDNLEGLAITRDGAGRLRAAMVSDDNLMPFQRTEVVECLLPG</sequence>
<protein>
    <submittedName>
        <fullName evidence="3">Esterase-like activity of phytase family protein</fullName>
    </submittedName>
</protein>
<proteinExistence type="predicted"/>
<dbReference type="EMBL" id="JAVKPH010000008">
    <property type="protein sequence ID" value="MDR5652755.1"/>
    <property type="molecule type" value="Genomic_DNA"/>
</dbReference>
<evidence type="ECO:0000259" key="2">
    <source>
        <dbReference type="Pfam" id="PF13449"/>
    </source>
</evidence>
<keyword evidence="1" id="KW-0732">Signal</keyword>
<name>A0ABU1F7A2_9RHOB</name>
<gene>
    <name evidence="3" type="ORF">RGD00_09075</name>
</gene>
<feature type="domain" description="Phytase-like" evidence="2">
    <location>
        <begin position="41"/>
        <end position="278"/>
    </location>
</feature>
<comment type="caution">
    <text evidence="3">The sequence shown here is derived from an EMBL/GenBank/DDBJ whole genome shotgun (WGS) entry which is preliminary data.</text>
</comment>
<dbReference type="PIRSF" id="PIRSF031900">
    <property type="entry name" value="UCP031900"/>
    <property type="match status" value="1"/>
</dbReference>
<evidence type="ECO:0000313" key="4">
    <source>
        <dbReference type="Proteomes" id="UP001247754"/>
    </source>
</evidence>
<dbReference type="RefSeq" id="WP_310457003.1">
    <property type="nucleotide sequence ID" value="NZ_JAVKPH010000008.1"/>
</dbReference>
<dbReference type="InterPro" id="IPR027372">
    <property type="entry name" value="Phytase-like_dom"/>
</dbReference>
<dbReference type="Proteomes" id="UP001247754">
    <property type="component" value="Unassembled WGS sequence"/>
</dbReference>
<evidence type="ECO:0000256" key="1">
    <source>
        <dbReference type="SAM" id="SignalP"/>
    </source>
</evidence>
<evidence type="ECO:0000313" key="3">
    <source>
        <dbReference type="EMBL" id="MDR5652755.1"/>
    </source>
</evidence>
<accession>A0ABU1F7A2</accession>
<dbReference type="SUPFAM" id="SSF101898">
    <property type="entry name" value="NHL repeat"/>
    <property type="match status" value="1"/>
</dbReference>
<dbReference type="InterPro" id="IPR014567">
    <property type="entry name" value="UCP031900"/>
</dbReference>
<reference evidence="3 4" key="1">
    <citation type="submission" date="2023-09" db="EMBL/GenBank/DDBJ databases">
        <title>Xinfangfangia sedmenti sp. nov., isolated the sedment.</title>
        <authorList>
            <person name="Xu L."/>
        </authorList>
    </citation>
    <scope>NUCLEOTIDE SEQUENCE [LARGE SCALE GENOMIC DNA]</scope>
    <source>
        <strain evidence="3 4">LG-4</strain>
    </source>
</reference>
<keyword evidence="4" id="KW-1185">Reference proteome</keyword>
<dbReference type="Pfam" id="PF13449">
    <property type="entry name" value="Phytase-like"/>
    <property type="match status" value="1"/>
</dbReference>